<accession>A0A229RUX9</accession>
<evidence type="ECO:0000313" key="2">
    <source>
        <dbReference type="EMBL" id="OXM50335.1"/>
    </source>
</evidence>
<dbReference type="Proteomes" id="UP000215223">
    <property type="component" value="Unassembled WGS sequence"/>
</dbReference>
<dbReference type="AlphaFoldDB" id="A0A229RUX9"/>
<evidence type="ECO:0000313" key="3">
    <source>
        <dbReference type="Proteomes" id="UP000215223"/>
    </source>
</evidence>
<dbReference type="EMBL" id="NMQT01000102">
    <property type="protein sequence ID" value="OXM50335.1"/>
    <property type="molecule type" value="Genomic_DNA"/>
</dbReference>
<organism evidence="2 3">
    <name type="scientific">Amycolatopsis thailandensis</name>
    <dbReference type="NCBI Taxonomy" id="589330"/>
    <lineage>
        <taxon>Bacteria</taxon>
        <taxon>Bacillati</taxon>
        <taxon>Actinomycetota</taxon>
        <taxon>Actinomycetes</taxon>
        <taxon>Pseudonocardiales</taxon>
        <taxon>Pseudonocardiaceae</taxon>
        <taxon>Amycolatopsis</taxon>
    </lineage>
</organism>
<protein>
    <submittedName>
        <fullName evidence="2">Uncharacterized protein</fullName>
    </submittedName>
</protein>
<keyword evidence="3" id="KW-1185">Reference proteome</keyword>
<sequence>MMVAIRWHRPSRADEGRNLGCTARMQFGKEWHRPSRADEGRNIGLAPAQAEMVGGGIGSPGPMRIATRGC</sequence>
<comment type="caution">
    <text evidence="2">The sequence shown here is derived from an EMBL/GenBank/DDBJ whole genome shotgun (WGS) entry which is preliminary data.</text>
</comment>
<reference evidence="2 3" key="1">
    <citation type="submission" date="2017-07" db="EMBL/GenBank/DDBJ databases">
        <title>Amycolatopsis thailandensis Genome sequencing and assembly.</title>
        <authorList>
            <person name="Kaur N."/>
            <person name="Mayilraj S."/>
        </authorList>
    </citation>
    <scope>NUCLEOTIDE SEQUENCE [LARGE SCALE GENOMIC DNA]</scope>
    <source>
        <strain evidence="2 3">JCM 16380</strain>
    </source>
</reference>
<proteinExistence type="predicted"/>
<feature type="region of interest" description="Disordered" evidence="1">
    <location>
        <begin position="51"/>
        <end position="70"/>
    </location>
</feature>
<name>A0A229RUX9_9PSEU</name>
<gene>
    <name evidence="2" type="ORF">CFP71_28305</name>
</gene>
<evidence type="ECO:0000256" key="1">
    <source>
        <dbReference type="SAM" id="MobiDB-lite"/>
    </source>
</evidence>